<feature type="active site" description="Proton donor/acceptor" evidence="11">
    <location>
        <position position="195"/>
    </location>
</feature>
<keyword evidence="5" id="KW-0964">Secreted</keyword>
<dbReference type="InterPro" id="IPR029058">
    <property type="entry name" value="AB_hydrolase_fold"/>
</dbReference>
<dbReference type="GO" id="GO:0005576">
    <property type="term" value="C:extracellular region"/>
    <property type="evidence" value="ECO:0007669"/>
    <property type="project" value="UniProtKB-SubCell"/>
</dbReference>
<evidence type="ECO:0000256" key="8">
    <source>
        <dbReference type="ARBA" id="ARBA00023026"/>
    </source>
</evidence>
<evidence type="ECO:0000256" key="3">
    <source>
        <dbReference type="ARBA" id="ARBA00013095"/>
    </source>
</evidence>
<evidence type="ECO:0000256" key="9">
    <source>
        <dbReference type="ARBA" id="ARBA00023157"/>
    </source>
</evidence>
<evidence type="ECO:0000313" key="14">
    <source>
        <dbReference type="EMBL" id="KAI1870139.1"/>
    </source>
</evidence>
<dbReference type="SMART" id="SM01110">
    <property type="entry name" value="Cutinase"/>
    <property type="match status" value="1"/>
</dbReference>
<dbReference type="GO" id="GO:0016052">
    <property type="term" value="P:carbohydrate catabolic process"/>
    <property type="evidence" value="ECO:0007669"/>
    <property type="project" value="TreeGrafter"/>
</dbReference>
<dbReference type="EC" id="3.1.1.74" evidence="3"/>
<evidence type="ECO:0000256" key="13">
    <source>
        <dbReference type="SAM" id="SignalP"/>
    </source>
</evidence>
<dbReference type="Gene3D" id="3.40.50.1820">
    <property type="entry name" value="alpha/beta hydrolase"/>
    <property type="match status" value="1"/>
</dbReference>
<dbReference type="GO" id="GO:0050525">
    <property type="term" value="F:cutinase activity"/>
    <property type="evidence" value="ECO:0007669"/>
    <property type="project" value="UniProtKB-EC"/>
</dbReference>
<evidence type="ECO:0000256" key="6">
    <source>
        <dbReference type="ARBA" id="ARBA00022729"/>
    </source>
</evidence>
<feature type="signal peptide" evidence="13">
    <location>
        <begin position="1"/>
        <end position="23"/>
    </location>
</feature>
<comment type="subcellular location">
    <subcellularLocation>
        <location evidence="1">Secreted</location>
    </subcellularLocation>
</comment>
<dbReference type="PANTHER" id="PTHR48250:SF3">
    <property type="entry name" value="CUTINASE 1-RELATED"/>
    <property type="match status" value="1"/>
</dbReference>
<comment type="catalytic activity">
    <reaction evidence="10">
        <text>cutin + H2O = cutin monomers.</text>
        <dbReference type="EC" id="3.1.1.74"/>
    </reaction>
</comment>
<evidence type="ECO:0000256" key="12">
    <source>
        <dbReference type="PIRSR" id="PIRSR611150-2"/>
    </source>
</evidence>
<dbReference type="PROSITE" id="PS00931">
    <property type="entry name" value="CUTINASE_2"/>
    <property type="match status" value="1"/>
</dbReference>
<comment type="similarity">
    <text evidence="2">Belongs to the cutinase family.</text>
</comment>
<evidence type="ECO:0000256" key="5">
    <source>
        <dbReference type="ARBA" id="ARBA00022525"/>
    </source>
</evidence>
<evidence type="ECO:0000256" key="10">
    <source>
        <dbReference type="ARBA" id="ARBA00034045"/>
    </source>
</evidence>
<protein>
    <recommendedName>
        <fullName evidence="3">cutinase</fullName>
        <ecNumber evidence="3">3.1.1.74</ecNumber>
    </recommendedName>
</protein>
<dbReference type="InterPro" id="IPR000675">
    <property type="entry name" value="Cutinase/axe"/>
</dbReference>
<dbReference type="InterPro" id="IPR011150">
    <property type="entry name" value="Cutinase_monf"/>
</dbReference>
<evidence type="ECO:0000313" key="15">
    <source>
        <dbReference type="Proteomes" id="UP000829685"/>
    </source>
</evidence>
<dbReference type="AlphaFoldDB" id="A0A9P9WMM1"/>
<keyword evidence="15" id="KW-1185">Reference proteome</keyword>
<feature type="disulfide bond" evidence="12">
    <location>
        <begin position="178"/>
        <end position="185"/>
    </location>
</feature>
<dbReference type="Pfam" id="PF01083">
    <property type="entry name" value="Cutinase"/>
    <property type="match status" value="1"/>
</dbReference>
<evidence type="ECO:0000256" key="4">
    <source>
        <dbReference type="ARBA" id="ARBA00022487"/>
    </source>
</evidence>
<organism evidence="14 15">
    <name type="scientific">Neoarthrinium moseri</name>
    <dbReference type="NCBI Taxonomy" id="1658444"/>
    <lineage>
        <taxon>Eukaryota</taxon>
        <taxon>Fungi</taxon>
        <taxon>Dikarya</taxon>
        <taxon>Ascomycota</taxon>
        <taxon>Pezizomycotina</taxon>
        <taxon>Sordariomycetes</taxon>
        <taxon>Xylariomycetidae</taxon>
        <taxon>Amphisphaeriales</taxon>
        <taxon>Apiosporaceae</taxon>
        <taxon>Neoarthrinium</taxon>
    </lineage>
</organism>
<proteinExistence type="inferred from homology"/>
<evidence type="ECO:0000256" key="2">
    <source>
        <dbReference type="ARBA" id="ARBA00007534"/>
    </source>
</evidence>
<sequence>MKLSSTVLFAALAVASPIGELEARKSYGTSSSEYLQGSCKDVILFFARGTNQPGNLGDMPGQQLATQLSTALGTASLAVQGINYAASLSGNTASGGCPAKDATAMTQLLTNATQACPNSQLVVAGYSQGAAMVHRSIEKASTAVVSKIAAAVTFGDTQKAQDGGKIPNIAVSKTKIYCNEGDKVCLGTLDITSAHLNYRPSVPPAVEFIQGLLK</sequence>
<keyword evidence="9 12" id="KW-1015">Disulfide bond</keyword>
<evidence type="ECO:0000256" key="11">
    <source>
        <dbReference type="PIRSR" id="PIRSR611150-1"/>
    </source>
</evidence>
<evidence type="ECO:0000256" key="1">
    <source>
        <dbReference type="ARBA" id="ARBA00004613"/>
    </source>
</evidence>
<dbReference type="Proteomes" id="UP000829685">
    <property type="component" value="Unassembled WGS sequence"/>
</dbReference>
<feature type="active site" evidence="11">
    <location>
        <position position="182"/>
    </location>
</feature>
<comment type="caution">
    <text evidence="14">The sequence shown here is derived from an EMBL/GenBank/DDBJ whole genome shotgun (WGS) entry which is preliminary data.</text>
</comment>
<feature type="chain" id="PRO_5040281535" description="cutinase" evidence="13">
    <location>
        <begin position="24"/>
        <end position="214"/>
    </location>
</feature>
<feature type="disulfide bond" evidence="12">
    <location>
        <begin position="39"/>
        <end position="116"/>
    </location>
</feature>
<accession>A0A9P9WMM1</accession>
<reference evidence="14" key="1">
    <citation type="submission" date="2021-03" db="EMBL/GenBank/DDBJ databases">
        <title>Revisited historic fungal species revealed as producer of novel bioactive compounds through whole genome sequencing and comparative genomics.</title>
        <authorList>
            <person name="Vignolle G.A."/>
            <person name="Hochenegger N."/>
            <person name="Mach R.L."/>
            <person name="Mach-Aigner A.R."/>
            <person name="Javad Rahimi M."/>
            <person name="Salim K.A."/>
            <person name="Chan C.M."/>
            <person name="Lim L.B.L."/>
            <person name="Cai F."/>
            <person name="Druzhinina I.S."/>
            <person name="U'Ren J.M."/>
            <person name="Derntl C."/>
        </authorList>
    </citation>
    <scope>NUCLEOTIDE SEQUENCE</scope>
    <source>
        <strain evidence="14">TUCIM 5799</strain>
    </source>
</reference>
<gene>
    <name evidence="14" type="ORF">JX265_006309</name>
</gene>
<keyword evidence="6 13" id="KW-0732">Signal</keyword>
<dbReference type="SUPFAM" id="SSF53474">
    <property type="entry name" value="alpha/beta-Hydrolases"/>
    <property type="match status" value="1"/>
</dbReference>
<dbReference type="PRINTS" id="PR00129">
    <property type="entry name" value="CUTINASE"/>
</dbReference>
<name>A0A9P9WMM1_9PEZI</name>
<feature type="active site" description="Nucleophile" evidence="11">
    <location>
        <position position="127"/>
    </location>
</feature>
<dbReference type="PANTHER" id="PTHR48250">
    <property type="entry name" value="CUTINASE 2-RELATED"/>
    <property type="match status" value="1"/>
</dbReference>
<evidence type="ECO:0000256" key="7">
    <source>
        <dbReference type="ARBA" id="ARBA00022801"/>
    </source>
</evidence>
<dbReference type="OrthoDB" id="3225429at2759"/>
<keyword evidence="4" id="KW-0719">Serine esterase</keyword>
<dbReference type="InterPro" id="IPR043579">
    <property type="entry name" value="CUTINASE_2"/>
</dbReference>
<dbReference type="EMBL" id="JAFIMR010000014">
    <property type="protein sequence ID" value="KAI1870139.1"/>
    <property type="molecule type" value="Genomic_DNA"/>
</dbReference>
<keyword evidence="7" id="KW-0378">Hydrolase</keyword>
<keyword evidence="8" id="KW-0843">Virulence</keyword>